<dbReference type="AlphaFoldDB" id="A0A8K0CJP9"/>
<sequence length="140" mass="15976">SLHNVPVTKKLKPDEPLVQKEVQDMPCEPSTFGLPAIHSKTQSSTMPLKKNKNTQTKVKGRNVDVIVIGSTATGIKKGRATKLFSIMDIPRFYRKLENDVGKVWEMQLHSEMKKAAEEERKLAIEARDVEKSILFRWRMS</sequence>
<evidence type="ECO:0000313" key="2">
    <source>
        <dbReference type="Proteomes" id="UP000801492"/>
    </source>
</evidence>
<dbReference type="EMBL" id="VTPC01088009">
    <property type="protein sequence ID" value="KAF2886346.1"/>
    <property type="molecule type" value="Genomic_DNA"/>
</dbReference>
<accession>A0A8K0CJP9</accession>
<organism evidence="1 2">
    <name type="scientific">Ignelater luminosus</name>
    <name type="common">Cucubano</name>
    <name type="synonym">Pyrophorus luminosus</name>
    <dbReference type="NCBI Taxonomy" id="2038154"/>
    <lineage>
        <taxon>Eukaryota</taxon>
        <taxon>Metazoa</taxon>
        <taxon>Ecdysozoa</taxon>
        <taxon>Arthropoda</taxon>
        <taxon>Hexapoda</taxon>
        <taxon>Insecta</taxon>
        <taxon>Pterygota</taxon>
        <taxon>Neoptera</taxon>
        <taxon>Endopterygota</taxon>
        <taxon>Coleoptera</taxon>
        <taxon>Polyphaga</taxon>
        <taxon>Elateriformia</taxon>
        <taxon>Elateroidea</taxon>
        <taxon>Elateridae</taxon>
        <taxon>Agrypninae</taxon>
        <taxon>Pyrophorini</taxon>
        <taxon>Ignelater</taxon>
    </lineage>
</organism>
<comment type="caution">
    <text evidence="1">The sequence shown here is derived from an EMBL/GenBank/DDBJ whole genome shotgun (WGS) entry which is preliminary data.</text>
</comment>
<keyword evidence="2" id="KW-1185">Reference proteome</keyword>
<gene>
    <name evidence="1" type="ORF">ILUMI_19827</name>
</gene>
<name>A0A8K0CJP9_IGNLU</name>
<feature type="non-terminal residue" evidence="1">
    <location>
        <position position="1"/>
    </location>
</feature>
<protein>
    <submittedName>
        <fullName evidence="1">Uncharacterized protein</fullName>
    </submittedName>
</protein>
<dbReference type="Proteomes" id="UP000801492">
    <property type="component" value="Unassembled WGS sequence"/>
</dbReference>
<evidence type="ECO:0000313" key="1">
    <source>
        <dbReference type="EMBL" id="KAF2886346.1"/>
    </source>
</evidence>
<proteinExistence type="predicted"/>
<dbReference type="OrthoDB" id="6431392at2759"/>
<reference evidence="1" key="1">
    <citation type="submission" date="2019-08" db="EMBL/GenBank/DDBJ databases">
        <title>The genome of the North American firefly Photinus pyralis.</title>
        <authorList>
            <consortium name="Photinus pyralis genome working group"/>
            <person name="Fallon T.R."/>
            <person name="Sander Lower S.E."/>
            <person name="Weng J.-K."/>
        </authorList>
    </citation>
    <scope>NUCLEOTIDE SEQUENCE</scope>
    <source>
        <strain evidence="1">TRF0915ILg1</strain>
        <tissue evidence="1">Whole body</tissue>
    </source>
</reference>